<gene>
    <name evidence="2" type="ORF">ACFQHW_02230</name>
</gene>
<evidence type="ECO:0000313" key="2">
    <source>
        <dbReference type="EMBL" id="MFC6314382.1"/>
    </source>
</evidence>
<reference evidence="3" key="1">
    <citation type="journal article" date="2019" name="Int. J. Syst. Evol. Microbiol.">
        <title>The Global Catalogue of Microorganisms (GCM) 10K type strain sequencing project: providing services to taxonomists for standard genome sequencing and annotation.</title>
        <authorList>
            <consortium name="The Broad Institute Genomics Platform"/>
            <consortium name="The Broad Institute Genome Sequencing Center for Infectious Disease"/>
            <person name="Wu L."/>
            <person name="Ma J."/>
        </authorList>
    </citation>
    <scope>NUCLEOTIDE SEQUENCE [LARGE SCALE GENOMIC DNA]</scope>
    <source>
        <strain evidence="3">CCM 8897</strain>
    </source>
</reference>
<keyword evidence="1" id="KW-0472">Membrane</keyword>
<keyword evidence="1" id="KW-0812">Transmembrane</keyword>
<keyword evidence="3" id="KW-1185">Reference proteome</keyword>
<feature type="transmembrane region" description="Helical" evidence="1">
    <location>
        <begin position="7"/>
        <end position="30"/>
    </location>
</feature>
<proteinExistence type="predicted"/>
<dbReference type="EMBL" id="JBHSSM010000007">
    <property type="protein sequence ID" value="MFC6314382.1"/>
    <property type="molecule type" value="Genomic_DNA"/>
</dbReference>
<sequence>MGKRIGLYYGLGLGYLVLLHRLMGGSWVATLVLGVPYQRTTMIFKFFIFFFAILWGLIIFDYAQELFYHQNIVKLIRTGSRIRSYLAVLGKNISCLVLVWLGLGLTGLLLDRQFSAKLLPLALVQLLTIVILGIGQTIIEIKWSGLAALLVVVFVSLIGEFSNSPLLGLLQTMRLSYPPALTIGVELGVILILVIIGAFSIRKQEIR</sequence>
<name>A0ABW1UKC0_9LACO</name>
<feature type="transmembrane region" description="Helical" evidence="1">
    <location>
        <begin position="141"/>
        <end position="159"/>
    </location>
</feature>
<feature type="transmembrane region" description="Helical" evidence="1">
    <location>
        <begin position="179"/>
        <end position="201"/>
    </location>
</feature>
<comment type="caution">
    <text evidence="2">The sequence shown here is derived from an EMBL/GenBank/DDBJ whole genome shotgun (WGS) entry which is preliminary data.</text>
</comment>
<dbReference type="Proteomes" id="UP001596310">
    <property type="component" value="Unassembled WGS sequence"/>
</dbReference>
<feature type="transmembrane region" description="Helical" evidence="1">
    <location>
        <begin position="116"/>
        <end position="134"/>
    </location>
</feature>
<accession>A0ABW1UKC0</accession>
<feature type="transmembrane region" description="Helical" evidence="1">
    <location>
        <begin position="42"/>
        <end position="63"/>
    </location>
</feature>
<organism evidence="2 3">
    <name type="scientific">Lapidilactobacillus achengensis</name>
    <dbReference type="NCBI Taxonomy" id="2486000"/>
    <lineage>
        <taxon>Bacteria</taxon>
        <taxon>Bacillati</taxon>
        <taxon>Bacillota</taxon>
        <taxon>Bacilli</taxon>
        <taxon>Lactobacillales</taxon>
        <taxon>Lactobacillaceae</taxon>
        <taxon>Lapidilactobacillus</taxon>
    </lineage>
</organism>
<evidence type="ECO:0000313" key="3">
    <source>
        <dbReference type="Proteomes" id="UP001596310"/>
    </source>
</evidence>
<dbReference type="RefSeq" id="WP_125599653.1">
    <property type="nucleotide sequence ID" value="NZ_JBHSSM010000007.1"/>
</dbReference>
<feature type="transmembrane region" description="Helical" evidence="1">
    <location>
        <begin position="84"/>
        <end position="110"/>
    </location>
</feature>
<evidence type="ECO:0008006" key="4">
    <source>
        <dbReference type="Google" id="ProtNLM"/>
    </source>
</evidence>
<evidence type="ECO:0000256" key="1">
    <source>
        <dbReference type="SAM" id="Phobius"/>
    </source>
</evidence>
<keyword evidence="1" id="KW-1133">Transmembrane helix</keyword>
<protein>
    <recommendedName>
        <fullName evidence="4">ABC transporter permease</fullName>
    </recommendedName>
</protein>